<dbReference type="Proteomes" id="UP000305238">
    <property type="component" value="Unassembled WGS sequence"/>
</dbReference>
<organism evidence="1 2">
    <name type="scientific">Actinomadura geliboluensis</name>
    <dbReference type="NCBI Taxonomy" id="882440"/>
    <lineage>
        <taxon>Bacteria</taxon>
        <taxon>Bacillati</taxon>
        <taxon>Actinomycetota</taxon>
        <taxon>Actinomycetes</taxon>
        <taxon>Streptosporangiales</taxon>
        <taxon>Thermomonosporaceae</taxon>
        <taxon>Actinomadura</taxon>
    </lineage>
</organism>
<gene>
    <name evidence="1" type="ORF">ETD96_18300</name>
</gene>
<dbReference type="InterPro" id="IPR045428">
    <property type="entry name" value="EACC1"/>
</dbReference>
<protein>
    <submittedName>
        <fullName evidence="1">Uncharacterized protein</fullName>
    </submittedName>
</protein>
<keyword evidence="2" id="KW-1185">Reference proteome</keyword>
<dbReference type="Pfam" id="PF19953">
    <property type="entry name" value="EACC1"/>
    <property type="match status" value="1"/>
</dbReference>
<dbReference type="EMBL" id="VCKZ01000123">
    <property type="protein sequence ID" value="TMR37554.1"/>
    <property type="molecule type" value="Genomic_DNA"/>
</dbReference>
<accession>A0A5S4GYL8</accession>
<name>A0A5S4GYL8_9ACTN</name>
<evidence type="ECO:0000313" key="1">
    <source>
        <dbReference type="EMBL" id="TMR37554.1"/>
    </source>
</evidence>
<reference evidence="1 2" key="1">
    <citation type="submission" date="2019-05" db="EMBL/GenBank/DDBJ databases">
        <title>Draft genome sequence of Actinomadura geliboluensis A8036.</title>
        <authorList>
            <person name="Saricaoglu S."/>
            <person name="Isik K."/>
        </authorList>
    </citation>
    <scope>NUCLEOTIDE SEQUENCE [LARGE SCALE GENOMIC DNA]</scope>
    <source>
        <strain evidence="1 2">A8036</strain>
    </source>
</reference>
<comment type="caution">
    <text evidence="1">The sequence shown here is derived from an EMBL/GenBank/DDBJ whole genome shotgun (WGS) entry which is preliminary data.</text>
</comment>
<dbReference type="RefSeq" id="WP_138637673.1">
    <property type="nucleotide sequence ID" value="NZ_JASWDG010000062.1"/>
</dbReference>
<sequence length="130" mass="13657">MAPTLLVEVSEWNADVARLDQLSRRLLADLRRQGVQVERSAGAAPAGAKSASAVAVAGLVVALARTPAAQAFVNGVFAWLGPRKGSVKVSCGDNSIELSAATADEQRRLIEWLQTCIGETREQASGDQEG</sequence>
<evidence type="ECO:0000313" key="2">
    <source>
        <dbReference type="Proteomes" id="UP000305238"/>
    </source>
</evidence>
<dbReference type="AlphaFoldDB" id="A0A5S4GYL8"/>
<proteinExistence type="predicted"/>
<dbReference type="OrthoDB" id="3483734at2"/>